<dbReference type="Pfam" id="PF13692">
    <property type="entry name" value="Glyco_trans_1_4"/>
    <property type="match status" value="1"/>
</dbReference>
<evidence type="ECO:0000313" key="2">
    <source>
        <dbReference type="EMBL" id="RDE18751.1"/>
    </source>
</evidence>
<dbReference type="PANTHER" id="PTHR12526">
    <property type="entry name" value="GLYCOSYLTRANSFERASE"/>
    <property type="match status" value="1"/>
</dbReference>
<dbReference type="Gene3D" id="3.40.50.2000">
    <property type="entry name" value="Glycogen Phosphorylase B"/>
    <property type="match status" value="2"/>
</dbReference>
<gene>
    <name evidence="2" type="ORF">DV711_14105</name>
</gene>
<dbReference type="Pfam" id="PF13439">
    <property type="entry name" value="Glyco_transf_4"/>
    <property type="match status" value="1"/>
</dbReference>
<keyword evidence="2" id="KW-0808">Transferase</keyword>
<evidence type="ECO:0000313" key="3">
    <source>
        <dbReference type="Proteomes" id="UP000253769"/>
    </source>
</evidence>
<sequence length="346" mass="38269">MNKILHINLSSAFGGGERQTANLISFLSRQPGIEQVLITRPGNPLAELGEQYGCRVVEAKNQLQRHFSSVSRGVDLVHCHDGRAVYWGLLHRWLTGTPYLISRRVEHPISAKRSSRWAYQNAEKIICLSRAIRSQVAKVAAIDKTVIIPSACFPVPSDPEKSAAIRARYPGKRLIGQIGALIDLKGQRYTLEVAKQLRHSHPEVHFLFLGSGPNLEELKHLSAGLSNVEFVGQIQNVGDYLACFELLLMPSLMEGFGSTILEAMHHGVAVIASEVGGIPDIIQNQSNGLLVPPADSQALEDAVVRLLEQPTEREQIAERGRQTVEAYHPDVVFNQCWALYRDLLGL</sequence>
<dbReference type="EMBL" id="QQOH01000004">
    <property type="protein sequence ID" value="RDE18751.1"/>
    <property type="molecule type" value="Genomic_DNA"/>
</dbReference>
<dbReference type="GO" id="GO:0016757">
    <property type="term" value="F:glycosyltransferase activity"/>
    <property type="evidence" value="ECO:0007669"/>
    <property type="project" value="UniProtKB-ARBA"/>
</dbReference>
<reference evidence="2 3" key="1">
    <citation type="submission" date="2018-07" db="EMBL/GenBank/DDBJ databases">
        <title>Motiliproteus coralliicola sp. nov., a bacterium isolated from Coral.</title>
        <authorList>
            <person name="Wang G."/>
        </authorList>
    </citation>
    <scope>NUCLEOTIDE SEQUENCE [LARGE SCALE GENOMIC DNA]</scope>
    <source>
        <strain evidence="2 3">C34</strain>
    </source>
</reference>
<name>A0A369WBR9_9GAMM</name>
<dbReference type="OrthoDB" id="9795746at2"/>
<comment type="caution">
    <text evidence="2">The sequence shown here is derived from an EMBL/GenBank/DDBJ whole genome shotgun (WGS) entry which is preliminary data.</text>
</comment>
<protein>
    <submittedName>
        <fullName evidence="2">Glycosyltransferase family 1 protein</fullName>
    </submittedName>
</protein>
<evidence type="ECO:0000259" key="1">
    <source>
        <dbReference type="Pfam" id="PF13439"/>
    </source>
</evidence>
<dbReference type="CDD" id="cd03801">
    <property type="entry name" value="GT4_PimA-like"/>
    <property type="match status" value="1"/>
</dbReference>
<proteinExistence type="predicted"/>
<organism evidence="2 3">
    <name type="scientific">Motiliproteus coralliicola</name>
    <dbReference type="NCBI Taxonomy" id="2283196"/>
    <lineage>
        <taxon>Bacteria</taxon>
        <taxon>Pseudomonadati</taxon>
        <taxon>Pseudomonadota</taxon>
        <taxon>Gammaproteobacteria</taxon>
        <taxon>Oceanospirillales</taxon>
        <taxon>Oceanospirillaceae</taxon>
        <taxon>Motiliproteus</taxon>
    </lineage>
</organism>
<keyword evidence="3" id="KW-1185">Reference proteome</keyword>
<feature type="domain" description="Glycosyltransferase subfamily 4-like N-terminal" evidence="1">
    <location>
        <begin position="13"/>
        <end position="149"/>
    </location>
</feature>
<dbReference type="AlphaFoldDB" id="A0A369WBR9"/>
<dbReference type="Proteomes" id="UP000253769">
    <property type="component" value="Unassembled WGS sequence"/>
</dbReference>
<dbReference type="RefSeq" id="WP_114696366.1">
    <property type="nucleotide sequence ID" value="NZ_QQOH01000004.1"/>
</dbReference>
<accession>A0A369WBR9</accession>
<dbReference type="InterPro" id="IPR028098">
    <property type="entry name" value="Glyco_trans_4-like_N"/>
</dbReference>
<dbReference type="SUPFAM" id="SSF53756">
    <property type="entry name" value="UDP-Glycosyltransferase/glycogen phosphorylase"/>
    <property type="match status" value="1"/>
</dbReference>